<dbReference type="Ensembl" id="ENSSFOT00015001219.2">
    <property type="protein sequence ID" value="ENSSFOP00015001186.2"/>
    <property type="gene ID" value="ENSSFOG00015000829.2"/>
</dbReference>
<evidence type="ECO:0000256" key="20">
    <source>
        <dbReference type="ARBA" id="ARBA00033008"/>
    </source>
</evidence>
<dbReference type="GO" id="GO:0005230">
    <property type="term" value="F:extracellular ligand-gated monoatomic ion channel activity"/>
    <property type="evidence" value="ECO:0007669"/>
    <property type="project" value="InterPro"/>
</dbReference>
<dbReference type="Proteomes" id="UP000694397">
    <property type="component" value="Chromosome 13"/>
</dbReference>
<dbReference type="PRINTS" id="PR01614">
    <property type="entry name" value="GABAARALPHA1"/>
</dbReference>
<dbReference type="InterPro" id="IPR005431">
    <property type="entry name" value="GABBAa1_rcpt"/>
</dbReference>
<keyword evidence="27" id="KW-1185">Reference proteome</keyword>
<dbReference type="OrthoDB" id="203862at2759"/>
<dbReference type="GeneTree" id="ENSGT00940000159136"/>
<evidence type="ECO:0000256" key="4">
    <source>
        <dbReference type="ARBA" id="ARBA00022475"/>
    </source>
</evidence>
<keyword evidence="17" id="KW-1071">Ligand-gated ion channel</keyword>
<evidence type="ECO:0000256" key="12">
    <source>
        <dbReference type="ARBA" id="ARBA00023170"/>
    </source>
</evidence>
<name>A0A8C9QX58_SCLFO</name>
<dbReference type="SUPFAM" id="SSF63712">
    <property type="entry name" value="Nicotinic receptor ligand binding domain-like"/>
    <property type="match status" value="1"/>
</dbReference>
<evidence type="ECO:0000259" key="24">
    <source>
        <dbReference type="Pfam" id="PF02931"/>
    </source>
</evidence>
<dbReference type="SUPFAM" id="SSF90112">
    <property type="entry name" value="Neurotransmitter-gated ion-channel transmembrane pore"/>
    <property type="match status" value="1"/>
</dbReference>
<comment type="subcellular location">
    <subcellularLocation>
        <location evidence="21">Postsynaptic cell membrane</location>
        <topology evidence="21">Multi-pass membrane protein</topology>
    </subcellularLocation>
</comment>
<keyword evidence="7 22" id="KW-1133">Transmembrane helix</keyword>
<dbReference type="InterPro" id="IPR047024">
    <property type="entry name" value="Gabra-1-6_TM"/>
</dbReference>
<keyword evidence="10 22" id="KW-0472">Membrane</keyword>
<keyword evidence="11" id="KW-1015">Disulfide bond</keyword>
<evidence type="ECO:0000256" key="7">
    <source>
        <dbReference type="ARBA" id="ARBA00022989"/>
    </source>
</evidence>
<dbReference type="InterPro" id="IPR001390">
    <property type="entry name" value="GABAAa_rcpt"/>
</dbReference>
<comment type="catalytic activity">
    <reaction evidence="19">
        <text>chloride(in) = chloride(out)</text>
        <dbReference type="Rhea" id="RHEA:29823"/>
        <dbReference type="ChEBI" id="CHEBI:17996"/>
    </reaction>
</comment>
<keyword evidence="3 22" id="KW-0813">Transport</keyword>
<dbReference type="InterPro" id="IPR036734">
    <property type="entry name" value="Neur_chan_lig-bd_sf"/>
</dbReference>
<evidence type="ECO:0000256" key="9">
    <source>
        <dbReference type="ARBA" id="ARBA00023065"/>
    </source>
</evidence>
<evidence type="ECO:0000256" key="23">
    <source>
        <dbReference type="SAM" id="MobiDB-lite"/>
    </source>
</evidence>
<sequence length="572" mass="63879">MECSFHSLPCLILVLSFDVTTGLINFPIAFRSFTCCLSSLFIEKAYYSGGVWWRSGLDRVLLSGGSGVRVPLGVPCDGLASRPGCVPSPSGLTPCVAGLAPVPCDPVWDKWFKKCVCVCVCVCVCACVCACILFRNSLVISVQSSISDEQKDNTTVFTRILDSLLDGYDNRLRPGLGERLTEVKTDIFVTSFGPVSDHDMEYTIDVFFRQSWRDERLKFKGPMTVLRLNNLMASKIWTPDTFFHNGKKSVAHNMTMPNKLLRITEDGTLLYTMRLTVRAECPMHLEDFPMDAHACPLKFGSYAYTRAEVVYVWTRGAQQSVVVAEDGSRLNQYDLLGQTVDSGIVQSSTGEYVVMTTHFHLKRKIGYFVIQTYLPCIMTVILSQVSFWLNRESVPARTVFGVTTVLTMTTLSISARNSLPKVAYATAMDWFIAVCYAFVFSALIEFATVNYFTKRSYAWDGKSVVPEKLKKKKESLIKKNNTYTATATAYAPNIARDPALATIAKSAPPPPNEAKEEPKSKAPEAKKTFNSVSKIDRMSRIAFPLLFGTFNLVYWATYLNREPNIQGLFQPH</sequence>
<evidence type="ECO:0000256" key="21">
    <source>
        <dbReference type="ARBA" id="ARBA00034104"/>
    </source>
</evidence>
<evidence type="ECO:0000256" key="8">
    <source>
        <dbReference type="ARBA" id="ARBA00023018"/>
    </source>
</evidence>
<dbReference type="PRINTS" id="PR00252">
    <property type="entry name" value="NRIONCHANNEL"/>
</dbReference>
<keyword evidence="16" id="KW-0628">Postsynaptic cell membrane</keyword>
<evidence type="ECO:0000256" key="14">
    <source>
        <dbReference type="ARBA" id="ARBA00023180"/>
    </source>
</evidence>
<evidence type="ECO:0000256" key="18">
    <source>
        <dbReference type="ARBA" id="ARBA00023303"/>
    </source>
</evidence>
<dbReference type="GO" id="GO:0045211">
    <property type="term" value="C:postsynaptic membrane"/>
    <property type="evidence" value="ECO:0007669"/>
    <property type="project" value="UniProtKB-SubCell"/>
</dbReference>
<dbReference type="InterPro" id="IPR047079">
    <property type="entry name" value="GABRA1_ECD"/>
</dbReference>
<comment type="similarity">
    <text evidence="1">Belongs to the ligand-gated ion channel (TC 1.A.9) family. Gamma-aminobutyric acid receptor (TC 1.A.9.5) subfamily. GABRA1 sub-subfamily.</text>
</comment>
<keyword evidence="18 22" id="KW-0407">Ion channel</keyword>
<feature type="transmembrane region" description="Helical" evidence="22">
    <location>
        <begin position="365"/>
        <end position="389"/>
    </location>
</feature>
<keyword evidence="14" id="KW-0325">Glycoprotein</keyword>
<evidence type="ECO:0000256" key="11">
    <source>
        <dbReference type="ARBA" id="ARBA00023157"/>
    </source>
</evidence>
<keyword evidence="13" id="KW-0869">Chloride channel</keyword>
<keyword evidence="15" id="KW-0868">Chloride</keyword>
<keyword evidence="8" id="KW-0770">Synapse</keyword>
<dbReference type="Pfam" id="PF02932">
    <property type="entry name" value="Neur_chan_memb"/>
    <property type="match status" value="1"/>
</dbReference>
<dbReference type="PRINTS" id="PR00253">
    <property type="entry name" value="GABAARECEPTR"/>
</dbReference>
<evidence type="ECO:0000256" key="5">
    <source>
        <dbReference type="ARBA" id="ARBA00022692"/>
    </source>
</evidence>
<gene>
    <name evidence="26" type="primary">GABRA1</name>
</gene>
<reference evidence="26" key="3">
    <citation type="submission" date="2025-09" db="UniProtKB">
        <authorList>
            <consortium name="Ensembl"/>
        </authorList>
    </citation>
    <scope>IDENTIFICATION</scope>
</reference>
<evidence type="ECO:0000256" key="2">
    <source>
        <dbReference type="ARBA" id="ARBA00017966"/>
    </source>
</evidence>
<dbReference type="AlphaFoldDB" id="A0A8C9QX58"/>
<evidence type="ECO:0000256" key="19">
    <source>
        <dbReference type="ARBA" id="ARBA00024167"/>
    </source>
</evidence>
<accession>A0A8C9QX58</accession>
<dbReference type="FunFam" id="1.20.58.390:FF:000002">
    <property type="entry name" value="Putative gamma-aminobutyric acid receptor subunit alpha-5"/>
    <property type="match status" value="1"/>
</dbReference>
<evidence type="ECO:0000313" key="27">
    <source>
        <dbReference type="Proteomes" id="UP000694397"/>
    </source>
</evidence>
<dbReference type="Gene3D" id="1.20.58.390">
    <property type="entry name" value="Neurotransmitter-gated ion-channel transmembrane domain"/>
    <property type="match status" value="1"/>
</dbReference>
<keyword evidence="4" id="KW-1003">Cell membrane</keyword>
<dbReference type="InterPro" id="IPR036719">
    <property type="entry name" value="Neuro-gated_channel_TM_sf"/>
</dbReference>
<dbReference type="GO" id="GO:0005254">
    <property type="term" value="F:chloride channel activity"/>
    <property type="evidence" value="ECO:0007669"/>
    <property type="project" value="UniProtKB-KW"/>
</dbReference>
<evidence type="ECO:0000256" key="17">
    <source>
        <dbReference type="ARBA" id="ARBA00023286"/>
    </source>
</evidence>
<feature type="domain" description="Neurotransmitter-gated ion-channel ligand-binding" evidence="24">
    <location>
        <begin position="158"/>
        <end position="365"/>
    </location>
</feature>
<comment type="caution">
    <text evidence="22">Lacks conserved residue(s) required for the propagation of feature annotation.</text>
</comment>
<dbReference type="InterPro" id="IPR006028">
    <property type="entry name" value="GABAA/Glycine_rcpt"/>
</dbReference>
<keyword evidence="5 22" id="KW-0812">Transmembrane</keyword>
<proteinExistence type="inferred from homology"/>
<feature type="region of interest" description="Disordered" evidence="23">
    <location>
        <begin position="505"/>
        <end position="526"/>
    </location>
</feature>
<feature type="transmembrane region" description="Helical" evidence="22">
    <location>
        <begin position="430"/>
        <end position="452"/>
    </location>
</feature>
<organism evidence="26 27">
    <name type="scientific">Scleropages formosus</name>
    <name type="common">Asian bonytongue</name>
    <name type="synonym">Osteoglossum formosum</name>
    <dbReference type="NCBI Taxonomy" id="113540"/>
    <lineage>
        <taxon>Eukaryota</taxon>
        <taxon>Metazoa</taxon>
        <taxon>Chordata</taxon>
        <taxon>Craniata</taxon>
        <taxon>Vertebrata</taxon>
        <taxon>Euteleostomi</taxon>
        <taxon>Actinopterygii</taxon>
        <taxon>Neopterygii</taxon>
        <taxon>Teleostei</taxon>
        <taxon>Osteoglossocephala</taxon>
        <taxon>Osteoglossomorpha</taxon>
        <taxon>Osteoglossiformes</taxon>
        <taxon>Osteoglossidae</taxon>
        <taxon>Scleropages</taxon>
    </lineage>
</organism>
<evidence type="ECO:0000256" key="13">
    <source>
        <dbReference type="ARBA" id="ARBA00023173"/>
    </source>
</evidence>
<reference evidence="26" key="2">
    <citation type="submission" date="2025-08" db="UniProtKB">
        <authorList>
            <consortium name="Ensembl"/>
        </authorList>
    </citation>
    <scope>IDENTIFICATION</scope>
</reference>
<feature type="domain" description="Neurotransmitter-gated ion-channel transmembrane" evidence="25">
    <location>
        <begin position="372"/>
        <end position="462"/>
    </location>
</feature>
<dbReference type="CDD" id="cd19052">
    <property type="entry name" value="LGIC_TM_GABAAR_alpha"/>
    <property type="match status" value="1"/>
</dbReference>
<dbReference type="Pfam" id="PF02931">
    <property type="entry name" value="Neur_chan_LBD"/>
    <property type="match status" value="1"/>
</dbReference>
<dbReference type="InterPro" id="IPR006201">
    <property type="entry name" value="Neur_channel"/>
</dbReference>
<dbReference type="FunFam" id="2.70.170.10:FF:000001">
    <property type="entry name" value="Gamma-aminobutyric acid A receptor subunit alpha-2"/>
    <property type="match status" value="1"/>
</dbReference>
<dbReference type="InterPro" id="IPR038050">
    <property type="entry name" value="Neuro_actylchol_rec"/>
</dbReference>
<dbReference type="InterPro" id="IPR006202">
    <property type="entry name" value="Neur_chan_lig-bd"/>
</dbReference>
<dbReference type="NCBIfam" id="TIGR00860">
    <property type="entry name" value="LIC"/>
    <property type="match status" value="1"/>
</dbReference>
<dbReference type="CDD" id="cd19034">
    <property type="entry name" value="LGIC_ECD_GABAAR_A1"/>
    <property type="match status" value="1"/>
</dbReference>
<dbReference type="GO" id="GO:0004890">
    <property type="term" value="F:GABA-A receptor activity"/>
    <property type="evidence" value="ECO:0007669"/>
    <property type="project" value="InterPro"/>
</dbReference>
<evidence type="ECO:0000256" key="15">
    <source>
        <dbReference type="ARBA" id="ARBA00023214"/>
    </source>
</evidence>
<evidence type="ECO:0000256" key="16">
    <source>
        <dbReference type="ARBA" id="ARBA00023257"/>
    </source>
</evidence>
<dbReference type="InterPro" id="IPR006029">
    <property type="entry name" value="Neurotrans-gated_channel_TM"/>
</dbReference>
<keyword evidence="9 22" id="KW-0406">Ion transport</keyword>
<dbReference type="PRINTS" id="PR01079">
    <property type="entry name" value="GABAARALPHA"/>
</dbReference>
<evidence type="ECO:0000256" key="22">
    <source>
        <dbReference type="RuleBase" id="RU000687"/>
    </source>
</evidence>
<reference evidence="26 27" key="1">
    <citation type="submission" date="2019-04" db="EMBL/GenBank/DDBJ databases">
        <authorList>
            <consortium name="Wellcome Sanger Institute Data Sharing"/>
        </authorList>
    </citation>
    <scope>NUCLEOTIDE SEQUENCE [LARGE SCALE GENOMIC DNA]</scope>
</reference>
<feature type="compositionally biased region" description="Basic and acidic residues" evidence="23">
    <location>
        <begin position="513"/>
        <end position="526"/>
    </location>
</feature>
<keyword evidence="6" id="KW-0732">Signal</keyword>
<evidence type="ECO:0000256" key="1">
    <source>
        <dbReference type="ARBA" id="ARBA00005934"/>
    </source>
</evidence>
<dbReference type="GO" id="GO:0007214">
    <property type="term" value="P:gamma-aminobutyric acid signaling pathway"/>
    <property type="evidence" value="ECO:0007669"/>
    <property type="project" value="InterPro"/>
</dbReference>
<dbReference type="PANTHER" id="PTHR18945">
    <property type="entry name" value="NEUROTRANSMITTER GATED ION CHANNEL"/>
    <property type="match status" value="1"/>
</dbReference>
<dbReference type="Gene3D" id="2.70.170.10">
    <property type="entry name" value="Neurotransmitter-gated ion-channel ligand-binding domain"/>
    <property type="match status" value="1"/>
</dbReference>
<evidence type="ECO:0000256" key="6">
    <source>
        <dbReference type="ARBA" id="ARBA00022729"/>
    </source>
</evidence>
<evidence type="ECO:0000313" key="26">
    <source>
        <dbReference type="Ensembl" id="ENSSFOP00015001186.2"/>
    </source>
</evidence>
<keyword evidence="12" id="KW-0675">Receptor</keyword>
<protein>
    <recommendedName>
        <fullName evidence="2">Gamma-aminobutyric acid receptor subunit alpha-1</fullName>
    </recommendedName>
    <alternativeName>
        <fullName evidence="20">GABA(A) receptor subunit alpha-1</fullName>
    </alternativeName>
</protein>
<evidence type="ECO:0000256" key="10">
    <source>
        <dbReference type="ARBA" id="ARBA00023136"/>
    </source>
</evidence>
<dbReference type="InterPro" id="IPR018000">
    <property type="entry name" value="Neurotransmitter_ion_chnl_CS"/>
</dbReference>
<dbReference type="GO" id="GO:0034707">
    <property type="term" value="C:chloride channel complex"/>
    <property type="evidence" value="ECO:0007669"/>
    <property type="project" value="UniProtKB-KW"/>
</dbReference>
<feature type="transmembrane region" description="Helical" evidence="22">
    <location>
        <begin position="541"/>
        <end position="559"/>
    </location>
</feature>
<evidence type="ECO:0000256" key="3">
    <source>
        <dbReference type="ARBA" id="ARBA00022448"/>
    </source>
</evidence>
<evidence type="ECO:0000259" key="25">
    <source>
        <dbReference type="Pfam" id="PF02932"/>
    </source>
</evidence>
<dbReference type="PROSITE" id="PS00236">
    <property type="entry name" value="NEUROTR_ION_CHANNEL"/>
    <property type="match status" value="1"/>
</dbReference>